<feature type="transmembrane region" description="Helical" evidence="1">
    <location>
        <begin position="125"/>
        <end position="147"/>
    </location>
</feature>
<reference evidence="3" key="2">
    <citation type="journal article" date="2010" name="PLoS Genet.">
        <title>Structure, function, and evolution of the Thiomonas spp. genome.</title>
        <authorList>
            <person name="Arsene-Ploetze F."/>
            <person name="Koechler S."/>
            <person name="Marchal M."/>
            <person name="Coppee J.Y."/>
            <person name="Chandler M."/>
            <person name="Bonnefoy V."/>
            <person name="Brochier-Armanet C."/>
            <person name="Barakat M."/>
            <person name="Barbe V."/>
            <person name="Battaglia-Brunet F."/>
            <person name="Bruneel O."/>
            <person name="Bryan C.G."/>
            <person name="Cleiss-Arnold J."/>
            <person name="Cruveiller S."/>
            <person name="Erhardt M."/>
            <person name="Heinrich-Salmeron A."/>
            <person name="Hommais F."/>
            <person name="Joulian C."/>
            <person name="Krin E."/>
            <person name="Lieutaud A."/>
            <person name="Lievremont D."/>
            <person name="Michel C."/>
            <person name="Muller D."/>
            <person name="Ortet P."/>
            <person name="Proux C."/>
            <person name="Siguier P."/>
            <person name="Roche D."/>
            <person name="Rouy Z."/>
            <person name="Salvignol G."/>
            <person name="Slyemi D."/>
            <person name="Talla E."/>
            <person name="Weiss S."/>
            <person name="Weissenbach J."/>
            <person name="Medigue C."/>
            <person name="Bertin P.N."/>
        </authorList>
    </citation>
    <scope>NUCLEOTIDE SEQUENCE [LARGE SCALE GENOMIC DNA]</scope>
    <source>
        <strain evidence="3">DSM 22701 / CIP 110005 / 3As</strain>
    </source>
</reference>
<accession>D6CU49</accession>
<proteinExistence type="predicted"/>
<feature type="transmembrane region" description="Helical" evidence="1">
    <location>
        <begin position="196"/>
        <end position="213"/>
    </location>
</feature>
<feature type="transmembrane region" description="Helical" evidence="1">
    <location>
        <begin position="455"/>
        <end position="475"/>
    </location>
</feature>
<feature type="transmembrane region" description="Helical" evidence="1">
    <location>
        <begin position="350"/>
        <end position="369"/>
    </location>
</feature>
<protein>
    <recommendedName>
        <fullName evidence="4">Inner membrane transmembrane protein</fullName>
    </recommendedName>
</protein>
<evidence type="ECO:0000313" key="2">
    <source>
        <dbReference type="EMBL" id="CAZ88818.1"/>
    </source>
</evidence>
<organism evidence="2 3">
    <name type="scientific">Thiomonas arsenitoxydans (strain DSM 22701 / CIP 110005 / 3As)</name>
    <dbReference type="NCBI Taxonomy" id="426114"/>
    <lineage>
        <taxon>Bacteria</taxon>
        <taxon>Pseudomonadati</taxon>
        <taxon>Pseudomonadota</taxon>
        <taxon>Betaproteobacteria</taxon>
        <taxon>Burkholderiales</taxon>
        <taxon>Thiomonas</taxon>
    </lineage>
</organism>
<keyword evidence="1" id="KW-1133">Transmembrane helix</keyword>
<gene>
    <name evidence="2" type="ordered locus">THI_2167</name>
</gene>
<feature type="transmembrane region" description="Helical" evidence="1">
    <location>
        <begin position="295"/>
        <end position="315"/>
    </location>
</feature>
<dbReference type="KEGG" id="thi:THI_2167"/>
<feature type="transmembrane region" description="Helical" evidence="1">
    <location>
        <begin position="257"/>
        <end position="275"/>
    </location>
</feature>
<feature type="transmembrane region" description="Helical" evidence="1">
    <location>
        <begin position="425"/>
        <end position="443"/>
    </location>
</feature>
<feature type="transmembrane region" description="Helical" evidence="1">
    <location>
        <begin position="100"/>
        <end position="118"/>
    </location>
</feature>
<feature type="transmembrane region" description="Helical" evidence="1">
    <location>
        <begin position="167"/>
        <end position="187"/>
    </location>
</feature>
<dbReference type="eggNOG" id="COG1807">
    <property type="taxonomic scope" value="Bacteria"/>
</dbReference>
<dbReference type="AlphaFoldDB" id="D6CU49"/>
<sequence length="581" mass="63253">MLFPTHPPFSSAIALAMSSPFSHGQTRRPRVRPSLQPGAVGKLSRPLLLLLCAAYLLPGFIGRDPWRTDGLSFAVMWQMAQGLTSWVHPTLYGQAVSGGWLAHWLGAGSIQLLGSWLGPVLASRLPFMLALAASMSLTWYAAFHFARHDDAQPVRPAFGPPIAPNDYARAIADGVLLTLLATLGLLGRGHEASTQVVQLAAVSGILLGISLLPRKPWKSASLIATGLLCLALTAAGWFALLLSFTLGLVLWGSLRRANWALMLALAIGVLSALWAESQMGWMLRGKWPDLDTLANFFRIGLWFTWPAWPLAAWGLWRWRESLMAWHLRPAWALAALALLSALALGNNDKVFLLALPPLAILSGFALPVLRRAGLAAIDWFAVLFYSLLALVVWVMWLAMFIGWPAKPAANIARLAPGFQFSLDPVALAISLFATLAWGAVVVWRTGRHRHPLWKGMVLSASGVTLAWVLVGSLWMPVLNYASTYRNVGREVAHAVQSASALSMQVGSPCLQPVAIDLTTQALIGYWSRLDFSASRKAQCTYALGARAPLPASQWRLIWRGGRPGDRGGTLYLYQRLAPSRP</sequence>
<feature type="transmembrane region" description="Helical" evidence="1">
    <location>
        <begin position="381"/>
        <end position="405"/>
    </location>
</feature>
<feature type="transmembrane region" description="Helical" evidence="1">
    <location>
        <begin position="327"/>
        <end position="344"/>
    </location>
</feature>
<keyword evidence="1" id="KW-0812">Transmembrane</keyword>
<dbReference type="HOGENOM" id="CLU_034283_0_0_4"/>
<dbReference type="EMBL" id="FP475956">
    <property type="protein sequence ID" value="CAZ88818.1"/>
    <property type="molecule type" value="Genomic_DNA"/>
</dbReference>
<name>D6CU49_THIA3</name>
<reference key="1">
    <citation type="submission" date="2009-07" db="EMBL/GenBank/DDBJ databases">
        <authorList>
            <person name="Genoscope - CEA"/>
        </authorList>
    </citation>
    <scope>NUCLEOTIDE SEQUENCE</scope>
    <source>
        <strain>3As</strain>
    </source>
</reference>
<feature type="transmembrane region" description="Helical" evidence="1">
    <location>
        <begin position="219"/>
        <end position="250"/>
    </location>
</feature>
<evidence type="ECO:0000256" key="1">
    <source>
        <dbReference type="SAM" id="Phobius"/>
    </source>
</evidence>
<dbReference type="Proteomes" id="UP000002372">
    <property type="component" value="Chromosome"/>
</dbReference>
<evidence type="ECO:0008006" key="4">
    <source>
        <dbReference type="Google" id="ProtNLM"/>
    </source>
</evidence>
<keyword evidence="1" id="KW-0472">Membrane</keyword>
<evidence type="ECO:0000313" key="3">
    <source>
        <dbReference type="Proteomes" id="UP000002372"/>
    </source>
</evidence>